<proteinExistence type="predicted"/>
<keyword evidence="1" id="KW-0732">Signal</keyword>
<evidence type="ECO:0000256" key="1">
    <source>
        <dbReference type="SAM" id="SignalP"/>
    </source>
</evidence>
<evidence type="ECO:0000313" key="2">
    <source>
        <dbReference type="EMBL" id="MBN3580307.1"/>
    </source>
</evidence>
<dbReference type="EMBL" id="JAFHLB010000042">
    <property type="protein sequence ID" value="MBN3580307.1"/>
    <property type="molecule type" value="Genomic_DNA"/>
</dbReference>
<evidence type="ECO:0008006" key="4">
    <source>
        <dbReference type="Google" id="ProtNLM"/>
    </source>
</evidence>
<name>A0ABS3A758_9VIBR</name>
<sequence>MKKVRWPILTFLFVSVVALASSKAEQEAALNEILKGLNNDTEDSVIASYGAKYTVLVSEQLGELADYKGLDCRAKVSLSSTGRVEHVEIDNQNRLCRKVFNTVWDMGSFPLPNDVVEANKLRLFSFAIAP</sequence>
<feature type="chain" id="PRO_5045797839" description="TonB C-terminal domain-containing protein" evidence="1">
    <location>
        <begin position="21"/>
        <end position="130"/>
    </location>
</feature>
<dbReference type="Gene3D" id="3.30.1150.10">
    <property type="match status" value="1"/>
</dbReference>
<dbReference type="Proteomes" id="UP000779070">
    <property type="component" value="Unassembled WGS sequence"/>
</dbReference>
<dbReference type="SUPFAM" id="SSF74653">
    <property type="entry name" value="TolA/TonB C-terminal domain"/>
    <property type="match status" value="1"/>
</dbReference>
<dbReference type="Pfam" id="PF06519">
    <property type="entry name" value="TolA"/>
    <property type="match status" value="1"/>
</dbReference>
<accession>A0ABS3A758</accession>
<evidence type="ECO:0000313" key="3">
    <source>
        <dbReference type="Proteomes" id="UP000779070"/>
    </source>
</evidence>
<reference evidence="2 3" key="1">
    <citation type="submission" date="2021-02" db="EMBL/GenBank/DDBJ databases">
        <title>Draft Genome Sequences of 5 Vibrio neptunius Strains Isolated From of Bivalve Hatcheries.</title>
        <authorList>
            <person name="Galvis F."/>
            <person name="Barja J.L."/>
            <person name="Lemos M.L."/>
            <person name="Balado M."/>
        </authorList>
    </citation>
    <scope>NUCLEOTIDE SEQUENCE [LARGE SCALE GENOMIC DNA]</scope>
    <source>
        <strain evidence="2 3">PP-145.98</strain>
    </source>
</reference>
<keyword evidence="3" id="KW-1185">Reference proteome</keyword>
<dbReference type="InterPro" id="IPR014161">
    <property type="entry name" value="Tol-Pal_TolA"/>
</dbReference>
<comment type="caution">
    <text evidence="2">The sequence shown here is derived from an EMBL/GenBank/DDBJ whole genome shotgun (WGS) entry which is preliminary data.</text>
</comment>
<protein>
    <recommendedName>
        <fullName evidence="4">TonB C-terminal domain-containing protein</fullName>
    </recommendedName>
</protein>
<gene>
    <name evidence="2" type="ORF">JYA62_21910</name>
</gene>
<organism evidence="2 3">
    <name type="scientific">Vibrio neptunius</name>
    <dbReference type="NCBI Taxonomy" id="170651"/>
    <lineage>
        <taxon>Bacteria</taxon>
        <taxon>Pseudomonadati</taxon>
        <taxon>Pseudomonadota</taxon>
        <taxon>Gammaproteobacteria</taxon>
        <taxon>Vibrionales</taxon>
        <taxon>Vibrionaceae</taxon>
        <taxon>Vibrio</taxon>
    </lineage>
</organism>
<feature type="signal peptide" evidence="1">
    <location>
        <begin position="1"/>
        <end position="20"/>
    </location>
</feature>